<dbReference type="Proteomes" id="UP000563524">
    <property type="component" value="Unassembled WGS sequence"/>
</dbReference>
<gene>
    <name evidence="1" type="ORF">GGQ59_002194</name>
</gene>
<dbReference type="AlphaFoldDB" id="A0A840I4E9"/>
<proteinExistence type="predicted"/>
<organism evidence="1 2">
    <name type="scientific">Parvularcula dongshanensis</name>
    <dbReference type="NCBI Taxonomy" id="1173995"/>
    <lineage>
        <taxon>Bacteria</taxon>
        <taxon>Pseudomonadati</taxon>
        <taxon>Pseudomonadota</taxon>
        <taxon>Alphaproteobacteria</taxon>
        <taxon>Parvularculales</taxon>
        <taxon>Parvularculaceae</taxon>
        <taxon>Parvularcula</taxon>
    </lineage>
</organism>
<comment type="caution">
    <text evidence="1">The sequence shown here is derived from an EMBL/GenBank/DDBJ whole genome shotgun (WGS) entry which is preliminary data.</text>
</comment>
<accession>A0A840I4E9</accession>
<evidence type="ECO:0000313" key="2">
    <source>
        <dbReference type="Proteomes" id="UP000563524"/>
    </source>
</evidence>
<dbReference type="RefSeq" id="WP_183818460.1">
    <property type="nucleotide sequence ID" value="NZ_JACHOB010000004.1"/>
</dbReference>
<name>A0A840I4E9_9PROT</name>
<evidence type="ECO:0000313" key="1">
    <source>
        <dbReference type="EMBL" id="MBB4659657.1"/>
    </source>
</evidence>
<keyword evidence="2" id="KW-1185">Reference proteome</keyword>
<evidence type="ECO:0008006" key="3">
    <source>
        <dbReference type="Google" id="ProtNLM"/>
    </source>
</evidence>
<reference evidence="1 2" key="1">
    <citation type="submission" date="2020-08" db="EMBL/GenBank/DDBJ databases">
        <title>Genomic Encyclopedia of Type Strains, Phase IV (KMG-IV): sequencing the most valuable type-strain genomes for metagenomic binning, comparative biology and taxonomic classification.</title>
        <authorList>
            <person name="Goeker M."/>
        </authorList>
    </citation>
    <scope>NUCLEOTIDE SEQUENCE [LARGE SCALE GENOMIC DNA]</scope>
    <source>
        <strain evidence="1 2">DSM 102850</strain>
    </source>
</reference>
<dbReference type="EMBL" id="JACHOB010000004">
    <property type="protein sequence ID" value="MBB4659657.1"/>
    <property type="molecule type" value="Genomic_DNA"/>
</dbReference>
<protein>
    <recommendedName>
        <fullName evidence="3">Zinc-binding dehydrogenase</fullName>
    </recommendedName>
</protein>
<sequence length="82" mass="8981">MSATRNLPETMRAVVIGRFGAPEELSLRIVPVAPLDPDERRNALVGKAPFKVSVTQRFPLDRIKEAEEAVRGSNVGRVIVSV</sequence>